<sequence>MPVRAATVGRGACRGGVVRQVFDHGFGSGIAYRSASRIGSVIDRVILRGHGSTVDVSVRF</sequence>
<name>A0ABP8J8Q8_9MICO</name>
<gene>
    <name evidence="1" type="ORF">GCM10023167_10480</name>
</gene>
<reference evidence="2" key="1">
    <citation type="journal article" date="2019" name="Int. J. Syst. Evol. Microbiol.">
        <title>The Global Catalogue of Microorganisms (GCM) 10K type strain sequencing project: providing services to taxonomists for standard genome sequencing and annotation.</title>
        <authorList>
            <consortium name="The Broad Institute Genomics Platform"/>
            <consortium name="The Broad Institute Genome Sequencing Center for Infectious Disease"/>
            <person name="Wu L."/>
            <person name="Ma J."/>
        </authorList>
    </citation>
    <scope>NUCLEOTIDE SEQUENCE [LARGE SCALE GENOMIC DNA]</scope>
    <source>
        <strain evidence="2">JCM 17808</strain>
    </source>
</reference>
<protein>
    <submittedName>
        <fullName evidence="1">Uncharacterized protein</fullName>
    </submittedName>
</protein>
<organism evidence="1 2">
    <name type="scientific">Brevibacterium pityocampae</name>
    <dbReference type="NCBI Taxonomy" id="506594"/>
    <lineage>
        <taxon>Bacteria</taxon>
        <taxon>Bacillati</taxon>
        <taxon>Actinomycetota</taxon>
        <taxon>Actinomycetes</taxon>
        <taxon>Micrococcales</taxon>
        <taxon>Brevibacteriaceae</taxon>
        <taxon>Brevibacterium</taxon>
    </lineage>
</organism>
<comment type="caution">
    <text evidence="1">The sequence shown here is derived from an EMBL/GenBank/DDBJ whole genome shotgun (WGS) entry which is preliminary data.</text>
</comment>
<dbReference type="Proteomes" id="UP001500642">
    <property type="component" value="Unassembled WGS sequence"/>
</dbReference>
<proteinExistence type="predicted"/>
<evidence type="ECO:0000313" key="1">
    <source>
        <dbReference type="EMBL" id="GAA4386989.1"/>
    </source>
</evidence>
<keyword evidence="2" id="KW-1185">Reference proteome</keyword>
<dbReference type="EMBL" id="BAABGL010000004">
    <property type="protein sequence ID" value="GAA4386989.1"/>
    <property type="molecule type" value="Genomic_DNA"/>
</dbReference>
<accession>A0ABP8J8Q8</accession>
<evidence type="ECO:0000313" key="2">
    <source>
        <dbReference type="Proteomes" id="UP001500642"/>
    </source>
</evidence>